<dbReference type="EMBL" id="KN822212">
    <property type="protein sequence ID" value="KIM52393.1"/>
    <property type="molecule type" value="Genomic_DNA"/>
</dbReference>
<dbReference type="HOGENOM" id="CLU_3107744_0_0_1"/>
<evidence type="ECO:0000313" key="1">
    <source>
        <dbReference type="EMBL" id="KIM52393.1"/>
    </source>
</evidence>
<name>A0A0C2YRP2_9AGAM</name>
<organism evidence="1 2">
    <name type="scientific">Scleroderma citrinum Foug A</name>
    <dbReference type="NCBI Taxonomy" id="1036808"/>
    <lineage>
        <taxon>Eukaryota</taxon>
        <taxon>Fungi</taxon>
        <taxon>Dikarya</taxon>
        <taxon>Basidiomycota</taxon>
        <taxon>Agaricomycotina</taxon>
        <taxon>Agaricomycetes</taxon>
        <taxon>Agaricomycetidae</taxon>
        <taxon>Boletales</taxon>
        <taxon>Sclerodermatineae</taxon>
        <taxon>Sclerodermataceae</taxon>
        <taxon>Scleroderma</taxon>
    </lineage>
</organism>
<accession>A0A0C2YRP2</accession>
<protein>
    <submittedName>
        <fullName evidence="1">Uncharacterized protein</fullName>
    </submittedName>
</protein>
<proteinExistence type="predicted"/>
<evidence type="ECO:0000313" key="2">
    <source>
        <dbReference type="Proteomes" id="UP000053989"/>
    </source>
</evidence>
<reference evidence="1 2" key="1">
    <citation type="submission" date="2014-04" db="EMBL/GenBank/DDBJ databases">
        <authorList>
            <consortium name="DOE Joint Genome Institute"/>
            <person name="Kuo A."/>
            <person name="Kohler A."/>
            <person name="Nagy L.G."/>
            <person name="Floudas D."/>
            <person name="Copeland A."/>
            <person name="Barry K.W."/>
            <person name="Cichocki N."/>
            <person name="Veneault-Fourrey C."/>
            <person name="LaButti K."/>
            <person name="Lindquist E.A."/>
            <person name="Lipzen A."/>
            <person name="Lundell T."/>
            <person name="Morin E."/>
            <person name="Murat C."/>
            <person name="Sun H."/>
            <person name="Tunlid A."/>
            <person name="Henrissat B."/>
            <person name="Grigoriev I.V."/>
            <person name="Hibbett D.S."/>
            <person name="Martin F."/>
            <person name="Nordberg H.P."/>
            <person name="Cantor M.N."/>
            <person name="Hua S.X."/>
        </authorList>
    </citation>
    <scope>NUCLEOTIDE SEQUENCE [LARGE SCALE GENOMIC DNA]</scope>
    <source>
        <strain evidence="1 2">Foug A</strain>
    </source>
</reference>
<dbReference type="AlphaFoldDB" id="A0A0C2YRP2"/>
<dbReference type="Proteomes" id="UP000053989">
    <property type="component" value="Unassembled WGS sequence"/>
</dbReference>
<keyword evidence="2" id="KW-1185">Reference proteome</keyword>
<sequence>MQTIGPLLVSTDLTFVRIRPVSAPTGLWHLDVLCNSDPLSSRTVTFSSLPL</sequence>
<reference evidence="2" key="2">
    <citation type="submission" date="2015-01" db="EMBL/GenBank/DDBJ databases">
        <title>Evolutionary Origins and Diversification of the Mycorrhizal Mutualists.</title>
        <authorList>
            <consortium name="DOE Joint Genome Institute"/>
            <consortium name="Mycorrhizal Genomics Consortium"/>
            <person name="Kohler A."/>
            <person name="Kuo A."/>
            <person name="Nagy L.G."/>
            <person name="Floudas D."/>
            <person name="Copeland A."/>
            <person name="Barry K.W."/>
            <person name="Cichocki N."/>
            <person name="Veneault-Fourrey C."/>
            <person name="LaButti K."/>
            <person name="Lindquist E.A."/>
            <person name="Lipzen A."/>
            <person name="Lundell T."/>
            <person name="Morin E."/>
            <person name="Murat C."/>
            <person name="Riley R."/>
            <person name="Ohm R."/>
            <person name="Sun H."/>
            <person name="Tunlid A."/>
            <person name="Henrissat B."/>
            <person name="Grigoriev I.V."/>
            <person name="Hibbett D.S."/>
            <person name="Martin F."/>
        </authorList>
    </citation>
    <scope>NUCLEOTIDE SEQUENCE [LARGE SCALE GENOMIC DNA]</scope>
    <source>
        <strain evidence="2">Foug A</strain>
    </source>
</reference>
<gene>
    <name evidence="1" type="ORF">SCLCIDRAFT_1223815</name>
</gene>